<dbReference type="SMART" id="SM00173">
    <property type="entry name" value="RAS"/>
    <property type="match status" value="1"/>
</dbReference>
<evidence type="ECO:0000313" key="4">
    <source>
        <dbReference type="EMBL" id="GMH59901.1"/>
    </source>
</evidence>
<protein>
    <submittedName>
        <fullName evidence="4">Uncharacterized protein</fullName>
    </submittedName>
</protein>
<dbReference type="CDD" id="cd00154">
    <property type="entry name" value="Rab"/>
    <property type="match status" value="1"/>
</dbReference>
<dbReference type="InterPro" id="IPR005225">
    <property type="entry name" value="Small_GTP-bd"/>
</dbReference>
<dbReference type="SUPFAM" id="SSF52540">
    <property type="entry name" value="P-loop containing nucleoside triphosphate hydrolases"/>
    <property type="match status" value="1"/>
</dbReference>
<accession>A0A9W6ZUN7</accession>
<dbReference type="AlphaFoldDB" id="A0A9W6ZUN7"/>
<sequence length="210" mass="22793">MSIREVKIVFLGSSGVGKTSLVRSFVTKQFTPNVDTTIGASYLTKVMRVDGVGRTEEYEGVSQIVKFNVWDTAGQEKYESLTSMYYRNTDAAVLVYDVMDAQSFKKLKHWATVLKDNLDRKVALIAVGNKVDLLKGDDGNRAVEAEEVNEVVASIGASYVETSAKDNIDVDEAFKRIVHLLPPLEADNSDEDQIKLQLGGSGGGSGGGCC</sequence>
<dbReference type="GO" id="GO:0045335">
    <property type="term" value="C:phagocytic vesicle"/>
    <property type="evidence" value="ECO:0007669"/>
    <property type="project" value="TreeGrafter"/>
</dbReference>
<dbReference type="PRINTS" id="PR00449">
    <property type="entry name" value="RASTRNSFRMNG"/>
</dbReference>
<reference evidence="4" key="1">
    <citation type="submission" date="2022-07" db="EMBL/GenBank/DDBJ databases">
        <title>Genome analysis of Parmales, a sister group of diatoms, reveals the evolutionary specialization of diatoms from phago-mixotrophs to photoautotrophs.</title>
        <authorList>
            <person name="Ban H."/>
            <person name="Sato S."/>
            <person name="Yoshikawa S."/>
            <person name="Kazumasa Y."/>
            <person name="Nakamura Y."/>
            <person name="Ichinomiya M."/>
            <person name="Saitoh K."/>
            <person name="Sato N."/>
            <person name="Blanc-Mathieu R."/>
            <person name="Endo H."/>
            <person name="Kuwata A."/>
            <person name="Ogata H."/>
        </authorList>
    </citation>
    <scope>NUCLEOTIDE SEQUENCE</scope>
</reference>
<dbReference type="PANTHER" id="PTHR47981">
    <property type="entry name" value="RAB FAMILY"/>
    <property type="match status" value="1"/>
</dbReference>
<organism evidence="4 5">
    <name type="scientific">Triparma retinervis</name>
    <dbReference type="NCBI Taxonomy" id="2557542"/>
    <lineage>
        <taxon>Eukaryota</taxon>
        <taxon>Sar</taxon>
        <taxon>Stramenopiles</taxon>
        <taxon>Ochrophyta</taxon>
        <taxon>Bolidophyceae</taxon>
        <taxon>Parmales</taxon>
        <taxon>Triparmaceae</taxon>
        <taxon>Triparma</taxon>
    </lineage>
</organism>
<dbReference type="InterPro" id="IPR027417">
    <property type="entry name" value="P-loop_NTPase"/>
</dbReference>
<dbReference type="GO" id="GO:0005764">
    <property type="term" value="C:lysosome"/>
    <property type="evidence" value="ECO:0007669"/>
    <property type="project" value="TreeGrafter"/>
</dbReference>
<name>A0A9W6ZUN7_9STRA</name>
<keyword evidence="2" id="KW-0547">Nucleotide-binding</keyword>
<dbReference type="Pfam" id="PF00071">
    <property type="entry name" value="Ras"/>
    <property type="match status" value="1"/>
</dbReference>
<dbReference type="EMBL" id="BRXZ01001009">
    <property type="protein sequence ID" value="GMH59901.1"/>
    <property type="molecule type" value="Genomic_DNA"/>
</dbReference>
<comment type="caution">
    <text evidence="4">The sequence shown here is derived from an EMBL/GenBank/DDBJ whole genome shotgun (WGS) entry which is preliminary data.</text>
</comment>
<dbReference type="SMART" id="SM00174">
    <property type="entry name" value="RHO"/>
    <property type="match status" value="1"/>
</dbReference>
<evidence type="ECO:0000313" key="5">
    <source>
        <dbReference type="Proteomes" id="UP001165082"/>
    </source>
</evidence>
<dbReference type="GO" id="GO:0090385">
    <property type="term" value="P:phagosome-lysosome fusion"/>
    <property type="evidence" value="ECO:0007669"/>
    <property type="project" value="TreeGrafter"/>
</dbReference>
<evidence type="ECO:0000256" key="2">
    <source>
        <dbReference type="ARBA" id="ARBA00022741"/>
    </source>
</evidence>
<keyword evidence="5" id="KW-1185">Reference proteome</keyword>
<dbReference type="OrthoDB" id="63533at2759"/>
<dbReference type="SMART" id="SM00175">
    <property type="entry name" value="RAB"/>
    <property type="match status" value="1"/>
</dbReference>
<evidence type="ECO:0000256" key="1">
    <source>
        <dbReference type="ARBA" id="ARBA00006270"/>
    </source>
</evidence>
<dbReference type="PROSITE" id="PS51417">
    <property type="entry name" value="ARF"/>
    <property type="match status" value="1"/>
</dbReference>
<evidence type="ECO:0000256" key="3">
    <source>
        <dbReference type="ARBA" id="ARBA00023134"/>
    </source>
</evidence>
<proteinExistence type="inferred from homology"/>
<dbReference type="PROSITE" id="PS51421">
    <property type="entry name" value="RAS"/>
    <property type="match status" value="1"/>
</dbReference>
<dbReference type="NCBIfam" id="TIGR00231">
    <property type="entry name" value="small_GTP"/>
    <property type="match status" value="1"/>
</dbReference>
<dbReference type="FunFam" id="3.40.50.300:FF:000808">
    <property type="entry name" value="Small GTP-binding protein, putative"/>
    <property type="match status" value="1"/>
</dbReference>
<dbReference type="Proteomes" id="UP001165082">
    <property type="component" value="Unassembled WGS sequence"/>
</dbReference>
<dbReference type="PROSITE" id="PS51419">
    <property type="entry name" value="RAB"/>
    <property type="match status" value="1"/>
</dbReference>
<gene>
    <name evidence="4" type="ORF">TrRE_jg5414</name>
</gene>
<dbReference type="GO" id="GO:0003924">
    <property type="term" value="F:GTPase activity"/>
    <property type="evidence" value="ECO:0007669"/>
    <property type="project" value="InterPro"/>
</dbReference>
<dbReference type="PANTHER" id="PTHR47981:SF20">
    <property type="entry name" value="RAS-RELATED PROTEIN RAB-7A"/>
    <property type="match status" value="1"/>
</dbReference>
<dbReference type="Gene3D" id="3.40.50.300">
    <property type="entry name" value="P-loop containing nucleotide triphosphate hydrolases"/>
    <property type="match status" value="1"/>
</dbReference>
<dbReference type="PROSITE" id="PS51420">
    <property type="entry name" value="RHO"/>
    <property type="match status" value="1"/>
</dbReference>
<keyword evidence="3" id="KW-0342">GTP-binding</keyword>
<dbReference type="GO" id="GO:0005770">
    <property type="term" value="C:late endosome"/>
    <property type="evidence" value="ECO:0007669"/>
    <property type="project" value="TreeGrafter"/>
</dbReference>
<dbReference type="InterPro" id="IPR001806">
    <property type="entry name" value="Small_GTPase"/>
</dbReference>
<dbReference type="GO" id="GO:0005525">
    <property type="term" value="F:GTP binding"/>
    <property type="evidence" value="ECO:0007669"/>
    <property type="project" value="UniProtKB-KW"/>
</dbReference>
<comment type="similarity">
    <text evidence="1">Belongs to the small GTPase superfamily. Rab family.</text>
</comment>